<dbReference type="InterPro" id="IPR001806">
    <property type="entry name" value="Small_GTPase"/>
</dbReference>
<dbReference type="GO" id="GO:0008270">
    <property type="term" value="F:zinc ion binding"/>
    <property type="evidence" value="ECO:0007669"/>
    <property type="project" value="UniProtKB-KW"/>
</dbReference>
<dbReference type="SUPFAM" id="SSF52540">
    <property type="entry name" value="P-loop containing nucleoside triphosphate hydrolases"/>
    <property type="match status" value="1"/>
</dbReference>
<keyword evidence="12" id="KW-1185">Reference proteome</keyword>
<dbReference type="PRINTS" id="PR00405">
    <property type="entry name" value="REVINTRACTNG"/>
</dbReference>
<dbReference type="InterPro" id="IPR037278">
    <property type="entry name" value="ARFGAP/RecO"/>
</dbReference>
<organism evidence="12 13">
    <name type="scientific">Mesorhabditis belari</name>
    <dbReference type="NCBI Taxonomy" id="2138241"/>
    <lineage>
        <taxon>Eukaryota</taxon>
        <taxon>Metazoa</taxon>
        <taxon>Ecdysozoa</taxon>
        <taxon>Nematoda</taxon>
        <taxon>Chromadorea</taxon>
        <taxon>Rhabditida</taxon>
        <taxon>Rhabditina</taxon>
        <taxon>Rhabditomorpha</taxon>
        <taxon>Rhabditoidea</taxon>
        <taxon>Rhabditidae</taxon>
        <taxon>Mesorhabditinae</taxon>
        <taxon>Mesorhabditis</taxon>
    </lineage>
</organism>
<dbReference type="InterPro" id="IPR011993">
    <property type="entry name" value="PH-like_dom_sf"/>
</dbReference>
<evidence type="ECO:0000259" key="10">
    <source>
        <dbReference type="PROSITE" id="PS50003"/>
    </source>
</evidence>
<evidence type="ECO:0000256" key="2">
    <source>
        <dbReference type="ARBA" id="ARBA00022468"/>
    </source>
</evidence>
<dbReference type="InterPro" id="IPR001164">
    <property type="entry name" value="ArfGAP_dom"/>
</dbReference>
<feature type="region of interest" description="Disordered" evidence="9">
    <location>
        <begin position="593"/>
        <end position="620"/>
    </location>
</feature>
<feature type="domain" description="PH" evidence="10">
    <location>
        <begin position="475"/>
        <end position="659"/>
    </location>
</feature>
<name>A0AAF3E9G0_9BILA</name>
<keyword evidence="4 8" id="KW-0863">Zinc-finger</keyword>
<dbReference type="InterPro" id="IPR036770">
    <property type="entry name" value="Ankyrin_rpt-contain_sf"/>
</dbReference>
<dbReference type="SMART" id="SM00173">
    <property type="entry name" value="RAS"/>
    <property type="match status" value="1"/>
</dbReference>
<keyword evidence="2" id="KW-0343">GTPase activation</keyword>
<dbReference type="SUPFAM" id="SSF50729">
    <property type="entry name" value="PH domain-like"/>
    <property type="match status" value="1"/>
</dbReference>
<dbReference type="PANTHER" id="PTHR45819:SF5">
    <property type="entry name" value="CENTAURIN-GAMMA-1A"/>
    <property type="match status" value="1"/>
</dbReference>
<dbReference type="Proteomes" id="UP000887575">
    <property type="component" value="Unassembled WGS sequence"/>
</dbReference>
<dbReference type="SUPFAM" id="SSF57863">
    <property type="entry name" value="ArfGap/RecO-like zinc finger"/>
    <property type="match status" value="1"/>
</dbReference>
<sequence length="917" mass="102366">MSIPRQAGNQFTSVGAASTSTNETEDYDEYGYQKHISKGMNSHKGLNSRQIREEIKRFESVHPCIYQIYDILDCLSENEKKHDSLGEKKHALLDNLEQIRQQVLLIEDAFVNSHEWTLSRSVTEIRIGLIGGNSSGKSALIHRYLTGRYTEEETPEGGRYKKEVTIDNQSYLLLIRDEGISLPDVEFAQWADAVLLVFSVDSSDSFEQIDSYYEHMNRFRNLYDIPLALVATKDLISSSNPRHVMENEGREKASCFGKRCHYYETSSVHGHNIERVFKDTAIKAINYRDVSRTKYTTRQNSSFTSENSTMDSVDTRVVPNSMYATMRPAYPEGAFRSSSALMIPQPLQSREMTSSASDRSMSSSNVLAQRTDSRFRSSGSAVKNIQATYTPNGFATRSSGTLLDSGTEMTTSAAAGLCATDVHSASTSHLYAMTPGSTPTTQRKSRRISNIFVSRKDNGLEDKNRNLDVGQGRAIPIKQGFLYKKSSKPMLNREWKKKFVCIFPDGRLIYYPSLKDYQENKSTGKAVFLGLCTVRVAGRQHSKVSLRPNSFVASAANNLSHTPERKQDALFHYNTKENTSGGSDDAGNFVAPVNPPAGTMPNKKMTRRRGIGTGARNDREDDQGDYFEIVSHDQKHWEFLATSSEERDQWVREAERQIGRALETVMSDPAGKKESAQMTNARENSNKIEVSAILNHVGNNRCADCGSTSDVTWVSLNLGIVICIECAGIHRELGVHISRIRSLTLDNTSSEQLAIVLALGNNTANQIWEHHAPRDAKPKPEASREQKEEWVRQKYLEKKFVAAIRVDETLATQVVQAVLKKDVIQLSLLLTRAQSSDINCTVSATDLRTPLHLSCSNGSLETLQLLLWNHADPHALDEHGRSGLWYALQGGNNECVTVLYASGVPPDYGLIDNKYGG</sequence>
<feature type="region of interest" description="Disordered" evidence="9">
    <location>
        <begin position="1"/>
        <end position="25"/>
    </location>
</feature>
<dbReference type="Gene3D" id="1.10.220.150">
    <property type="entry name" value="Arf GTPase activating protein"/>
    <property type="match status" value="1"/>
</dbReference>
<evidence type="ECO:0000313" key="12">
    <source>
        <dbReference type="Proteomes" id="UP000887575"/>
    </source>
</evidence>
<dbReference type="SMART" id="SM00233">
    <property type="entry name" value="PH"/>
    <property type="match status" value="1"/>
</dbReference>
<evidence type="ECO:0000256" key="3">
    <source>
        <dbReference type="ARBA" id="ARBA00022723"/>
    </source>
</evidence>
<keyword evidence="3" id="KW-0479">Metal-binding</keyword>
<evidence type="ECO:0000256" key="4">
    <source>
        <dbReference type="ARBA" id="ARBA00022771"/>
    </source>
</evidence>
<dbReference type="Gene3D" id="3.40.50.300">
    <property type="entry name" value="P-loop containing nucleotide triphosphate hydrolases"/>
    <property type="match status" value="1"/>
</dbReference>
<dbReference type="SMART" id="SM00248">
    <property type="entry name" value="ANK"/>
    <property type="match status" value="2"/>
</dbReference>
<evidence type="ECO:0000256" key="7">
    <source>
        <dbReference type="PROSITE-ProRule" id="PRU00023"/>
    </source>
</evidence>
<dbReference type="InterPro" id="IPR002110">
    <property type="entry name" value="Ankyrin_rpt"/>
</dbReference>
<dbReference type="PROSITE" id="PS50115">
    <property type="entry name" value="ARFGAP"/>
    <property type="match status" value="1"/>
</dbReference>
<feature type="domain" description="Arf-GAP" evidence="11">
    <location>
        <begin position="687"/>
        <end position="808"/>
    </location>
</feature>
<keyword evidence="5" id="KW-0862">Zinc</keyword>
<dbReference type="Pfam" id="PF00071">
    <property type="entry name" value="Ras"/>
    <property type="match status" value="1"/>
</dbReference>
<dbReference type="Gene3D" id="2.30.29.30">
    <property type="entry name" value="Pleckstrin-homology domain (PH domain)/Phosphotyrosine-binding domain (PTB)"/>
    <property type="match status" value="1"/>
</dbReference>
<feature type="compositionally biased region" description="Low complexity" evidence="9">
    <location>
        <begin position="354"/>
        <end position="364"/>
    </location>
</feature>
<dbReference type="PROSITE" id="PS50003">
    <property type="entry name" value="PH_DOMAIN"/>
    <property type="match status" value="1"/>
</dbReference>
<dbReference type="Pfam" id="PF01412">
    <property type="entry name" value="ArfGap"/>
    <property type="match status" value="1"/>
</dbReference>
<dbReference type="PROSITE" id="PS50088">
    <property type="entry name" value="ANK_REPEAT"/>
    <property type="match status" value="1"/>
</dbReference>
<dbReference type="PROSITE" id="PS50297">
    <property type="entry name" value="ANK_REP_REGION"/>
    <property type="match status" value="1"/>
</dbReference>
<protein>
    <submittedName>
        <fullName evidence="13">Uncharacterized protein</fullName>
    </submittedName>
</protein>
<dbReference type="InterPro" id="IPR038508">
    <property type="entry name" value="ArfGAP_dom_sf"/>
</dbReference>
<dbReference type="SUPFAM" id="SSF48403">
    <property type="entry name" value="Ankyrin repeat"/>
    <property type="match status" value="1"/>
</dbReference>
<dbReference type="CDD" id="cd08204">
    <property type="entry name" value="ArfGap"/>
    <property type="match status" value="1"/>
</dbReference>
<dbReference type="Pfam" id="PF12796">
    <property type="entry name" value="Ank_2"/>
    <property type="match status" value="1"/>
</dbReference>
<evidence type="ECO:0000313" key="13">
    <source>
        <dbReference type="WBParaSite" id="MBELARI_LOCUS10556.1"/>
    </source>
</evidence>
<feature type="region of interest" description="Disordered" evidence="9">
    <location>
        <begin position="349"/>
        <end position="379"/>
    </location>
</feature>
<keyword evidence="6 7" id="KW-0040">ANK repeat</keyword>
<dbReference type="SMART" id="SM00105">
    <property type="entry name" value="ArfGap"/>
    <property type="match status" value="1"/>
</dbReference>
<evidence type="ECO:0000256" key="6">
    <source>
        <dbReference type="ARBA" id="ARBA00023043"/>
    </source>
</evidence>
<dbReference type="SMART" id="SM00174">
    <property type="entry name" value="RHO"/>
    <property type="match status" value="1"/>
</dbReference>
<dbReference type="InterPro" id="IPR001849">
    <property type="entry name" value="PH_domain"/>
</dbReference>
<feature type="compositionally biased region" description="Polar residues" evidence="9">
    <location>
        <begin position="365"/>
        <end position="379"/>
    </location>
</feature>
<dbReference type="GO" id="GO:0005096">
    <property type="term" value="F:GTPase activator activity"/>
    <property type="evidence" value="ECO:0007669"/>
    <property type="project" value="UniProtKB-KW"/>
</dbReference>
<comment type="similarity">
    <text evidence="1">Belongs to the centaurin gamma-like family.</text>
</comment>
<dbReference type="SMART" id="SM00175">
    <property type="entry name" value="RAB"/>
    <property type="match status" value="1"/>
</dbReference>
<evidence type="ECO:0000256" key="1">
    <source>
        <dbReference type="ARBA" id="ARBA00005430"/>
    </source>
</evidence>
<dbReference type="PANTHER" id="PTHR45819">
    <property type="entry name" value="CENTAURIN-GAMMA-1A"/>
    <property type="match status" value="1"/>
</dbReference>
<dbReference type="FunFam" id="1.10.220.150:FF:000009">
    <property type="entry name" value="stromal membrane-associated protein 1 isoform X1"/>
    <property type="match status" value="1"/>
</dbReference>
<dbReference type="GO" id="GO:0005525">
    <property type="term" value="F:GTP binding"/>
    <property type="evidence" value="ECO:0007669"/>
    <property type="project" value="InterPro"/>
</dbReference>
<dbReference type="GO" id="GO:0003924">
    <property type="term" value="F:GTPase activity"/>
    <property type="evidence" value="ECO:0007669"/>
    <property type="project" value="InterPro"/>
</dbReference>
<evidence type="ECO:0000256" key="8">
    <source>
        <dbReference type="PROSITE-ProRule" id="PRU00288"/>
    </source>
</evidence>
<dbReference type="InterPro" id="IPR027417">
    <property type="entry name" value="P-loop_NTPase"/>
</dbReference>
<dbReference type="PROSITE" id="PS51419">
    <property type="entry name" value="RAB"/>
    <property type="match status" value="1"/>
</dbReference>
<evidence type="ECO:0000256" key="9">
    <source>
        <dbReference type="SAM" id="MobiDB-lite"/>
    </source>
</evidence>
<proteinExistence type="inferred from homology"/>
<reference evidence="13" key="1">
    <citation type="submission" date="2024-02" db="UniProtKB">
        <authorList>
            <consortium name="WormBaseParasite"/>
        </authorList>
    </citation>
    <scope>IDENTIFICATION</scope>
</reference>
<dbReference type="InterPro" id="IPR051282">
    <property type="entry name" value="Arf-GAP_GTPase_ANK_PH"/>
</dbReference>
<accession>A0AAF3E9G0</accession>
<feature type="repeat" description="ANK" evidence="7">
    <location>
        <begin position="846"/>
        <end position="878"/>
    </location>
</feature>
<dbReference type="WBParaSite" id="MBELARI_LOCUS10556.1">
    <property type="protein sequence ID" value="MBELARI_LOCUS10556.1"/>
    <property type="gene ID" value="MBELARI_LOCUS10556"/>
</dbReference>
<evidence type="ECO:0000259" key="11">
    <source>
        <dbReference type="PROSITE" id="PS50115"/>
    </source>
</evidence>
<dbReference type="AlphaFoldDB" id="A0AAF3E9G0"/>
<dbReference type="Gene3D" id="1.25.40.20">
    <property type="entry name" value="Ankyrin repeat-containing domain"/>
    <property type="match status" value="1"/>
</dbReference>
<feature type="compositionally biased region" description="Polar residues" evidence="9">
    <location>
        <begin position="7"/>
        <end position="22"/>
    </location>
</feature>
<evidence type="ECO:0000256" key="5">
    <source>
        <dbReference type="ARBA" id="ARBA00022833"/>
    </source>
</evidence>
<dbReference type="PROSITE" id="PS51421">
    <property type="entry name" value="RAS"/>
    <property type="match status" value="1"/>
</dbReference>